<dbReference type="InterPro" id="IPR003439">
    <property type="entry name" value="ABC_transporter-like_ATP-bd"/>
</dbReference>
<evidence type="ECO:0000256" key="2">
    <source>
        <dbReference type="ARBA" id="ARBA00022737"/>
    </source>
</evidence>
<keyword evidence="3" id="KW-0547">Nucleotide-binding</keyword>
<evidence type="ECO:0000256" key="3">
    <source>
        <dbReference type="ARBA" id="ARBA00022741"/>
    </source>
</evidence>
<dbReference type="Pfam" id="PF00005">
    <property type="entry name" value="ABC_tran"/>
    <property type="match status" value="1"/>
</dbReference>
<gene>
    <name evidence="6" type="ORF">LEA_17382</name>
</gene>
<dbReference type="PANTHER" id="PTHR43790">
    <property type="entry name" value="CARBOHYDRATE TRANSPORT ATP-BINDING PROTEIN MG119-RELATED"/>
    <property type="match status" value="1"/>
</dbReference>
<protein>
    <submittedName>
        <fullName evidence="6">Sugar ABC transporter ATP binding protein</fullName>
    </submittedName>
</protein>
<evidence type="ECO:0000256" key="1">
    <source>
        <dbReference type="ARBA" id="ARBA00022448"/>
    </source>
</evidence>
<dbReference type="GO" id="GO:0016887">
    <property type="term" value="F:ATP hydrolysis activity"/>
    <property type="evidence" value="ECO:0007669"/>
    <property type="project" value="InterPro"/>
</dbReference>
<dbReference type="SUPFAM" id="SSF52540">
    <property type="entry name" value="P-loop containing nucleoside triphosphate hydrolases"/>
    <property type="match status" value="1"/>
</dbReference>
<keyword evidence="1" id="KW-0813">Transport</keyword>
<feature type="non-terminal residue" evidence="6">
    <location>
        <position position="133"/>
    </location>
</feature>
<accession>K1SCN8</accession>
<feature type="domain" description="ABC transporter" evidence="5">
    <location>
        <begin position="22"/>
        <end position="126"/>
    </location>
</feature>
<proteinExistence type="predicted"/>
<dbReference type="AlphaFoldDB" id="K1SCN8"/>
<evidence type="ECO:0000256" key="4">
    <source>
        <dbReference type="ARBA" id="ARBA00022840"/>
    </source>
</evidence>
<dbReference type="EMBL" id="AJWY01011903">
    <property type="protein sequence ID" value="EKC51465.1"/>
    <property type="molecule type" value="Genomic_DNA"/>
</dbReference>
<evidence type="ECO:0000313" key="6">
    <source>
        <dbReference type="EMBL" id="EKC51465.1"/>
    </source>
</evidence>
<dbReference type="PANTHER" id="PTHR43790:SF9">
    <property type="entry name" value="GALACTOFURANOSE TRANSPORTER ATP-BINDING PROTEIN YTFR"/>
    <property type="match status" value="1"/>
</dbReference>
<dbReference type="Gene3D" id="3.40.50.300">
    <property type="entry name" value="P-loop containing nucleotide triphosphate hydrolases"/>
    <property type="match status" value="1"/>
</dbReference>
<name>K1SCN8_9ZZZZ</name>
<dbReference type="InterPro" id="IPR027417">
    <property type="entry name" value="P-loop_NTPase"/>
</dbReference>
<comment type="caution">
    <text evidence="6">The sequence shown here is derived from an EMBL/GenBank/DDBJ whole genome shotgun (WGS) entry which is preliminary data.</text>
</comment>
<evidence type="ECO:0000259" key="5">
    <source>
        <dbReference type="Pfam" id="PF00005"/>
    </source>
</evidence>
<organism evidence="6">
    <name type="scientific">human gut metagenome</name>
    <dbReference type="NCBI Taxonomy" id="408170"/>
    <lineage>
        <taxon>unclassified sequences</taxon>
        <taxon>metagenomes</taxon>
        <taxon>organismal metagenomes</taxon>
    </lineage>
</organism>
<reference evidence="6" key="1">
    <citation type="journal article" date="2013" name="Environ. Microbiol.">
        <title>Microbiota from the distal guts of lean and obese adolescents exhibit partial functional redundancy besides clear differences in community structure.</title>
        <authorList>
            <person name="Ferrer M."/>
            <person name="Ruiz A."/>
            <person name="Lanza F."/>
            <person name="Haange S.B."/>
            <person name="Oberbach A."/>
            <person name="Till H."/>
            <person name="Bargiela R."/>
            <person name="Campoy C."/>
            <person name="Segura M.T."/>
            <person name="Richter M."/>
            <person name="von Bergen M."/>
            <person name="Seifert J."/>
            <person name="Suarez A."/>
        </authorList>
    </citation>
    <scope>NUCLEOTIDE SEQUENCE</scope>
</reference>
<dbReference type="InterPro" id="IPR050107">
    <property type="entry name" value="ABC_carbohydrate_import_ATPase"/>
</dbReference>
<sequence length="133" mass="14499">MADPYIKLEHITKSFDSVYANKDISVDVYKGEILALLGENGSGKSTLVNMLSGIYTPDSGTISIDGKKMHFGSPGDAIKAGIGMVHQHFKLVDVMTAAENVVMGHIKHFVTSKKRMAHHVNKLNEKYGLNVTP</sequence>
<keyword evidence="4" id="KW-0067">ATP-binding</keyword>
<keyword evidence="2" id="KW-0677">Repeat</keyword>
<dbReference type="GO" id="GO:0005524">
    <property type="term" value="F:ATP binding"/>
    <property type="evidence" value="ECO:0007669"/>
    <property type="project" value="UniProtKB-KW"/>
</dbReference>